<evidence type="ECO:0000256" key="1">
    <source>
        <dbReference type="SAM" id="MobiDB-lite"/>
    </source>
</evidence>
<reference evidence="2" key="1">
    <citation type="journal article" date="2015" name="Nature">
        <title>Complex archaea that bridge the gap between prokaryotes and eukaryotes.</title>
        <authorList>
            <person name="Spang A."/>
            <person name="Saw J.H."/>
            <person name="Jorgensen S.L."/>
            <person name="Zaremba-Niedzwiedzka K."/>
            <person name="Martijn J."/>
            <person name="Lind A.E."/>
            <person name="van Eijk R."/>
            <person name="Schleper C."/>
            <person name="Guy L."/>
            <person name="Ettema T.J."/>
        </authorList>
    </citation>
    <scope>NUCLEOTIDE SEQUENCE</scope>
</reference>
<accession>A0A0F9VEJ3</accession>
<dbReference type="InterPro" id="IPR006311">
    <property type="entry name" value="TAT_signal"/>
</dbReference>
<dbReference type="Gene3D" id="2.120.10.30">
    <property type="entry name" value="TolB, C-terminal domain"/>
    <property type="match status" value="1"/>
</dbReference>
<organism evidence="2">
    <name type="scientific">marine sediment metagenome</name>
    <dbReference type="NCBI Taxonomy" id="412755"/>
    <lineage>
        <taxon>unclassified sequences</taxon>
        <taxon>metagenomes</taxon>
        <taxon>ecological metagenomes</taxon>
    </lineage>
</organism>
<dbReference type="PANTHER" id="PTHR35399:SF2">
    <property type="entry name" value="DUF839 DOMAIN-CONTAINING PROTEIN"/>
    <property type="match status" value="1"/>
</dbReference>
<name>A0A0F9VEJ3_9ZZZZ</name>
<evidence type="ECO:0008006" key="3">
    <source>
        <dbReference type="Google" id="ProtNLM"/>
    </source>
</evidence>
<proteinExistence type="predicted"/>
<dbReference type="EMBL" id="LAZR01000563">
    <property type="protein sequence ID" value="KKN64213.1"/>
    <property type="molecule type" value="Genomic_DNA"/>
</dbReference>
<gene>
    <name evidence="2" type="ORF">LCGC14_0493720</name>
</gene>
<evidence type="ECO:0000313" key="2">
    <source>
        <dbReference type="EMBL" id="KKN64213.1"/>
    </source>
</evidence>
<dbReference type="SUPFAM" id="SSF63829">
    <property type="entry name" value="Calcium-dependent phosphotriesterase"/>
    <property type="match status" value="1"/>
</dbReference>
<comment type="caution">
    <text evidence="2">The sequence shown here is derived from an EMBL/GenBank/DDBJ whole genome shotgun (WGS) entry which is preliminary data.</text>
</comment>
<dbReference type="PANTHER" id="PTHR35399">
    <property type="entry name" value="SLR8030 PROTEIN"/>
    <property type="match status" value="1"/>
</dbReference>
<dbReference type="AlphaFoldDB" id="A0A0F9VEJ3"/>
<feature type="compositionally biased region" description="Basic and acidic residues" evidence="1">
    <location>
        <begin position="9"/>
        <end position="18"/>
    </location>
</feature>
<sequence>MKQNQSFHDALESLDDKSINTSRQPSLNQLVNEGRRNLLKGGAALAISSLFPSLFSPLAHAISANIERNSLINFQSVEAVTSSDFDIVSVPPGYRAQAFFSWGDSVMPGAPAWREDASNTWQDQLLQAGDNNDGMHFFPFAEAPNERGLLVVNHEYVNPTLHPEGMLFTDNPDGSRTRPADQVRKELAAHGLSVIEIHKNADGQWQRVTDSGFNRRITGFSPFRISGPLAGDPRMKTASDPEGDEILGTLNNCSMGVTPWGTYLACEENFHNYFVNRDKKDYANRPEHKRYGIGLGGSSRYYAWESTEPRFDATPDPSQAHDGHVNEPNRFGWVVELDPFAPEKSPVKRTAMGRLGRECAVCSLGDDGRMAFYSGDDARGEYLYKFVPDQAYRPTDQAHNQNLLDSGTLYAARFMADGSGRWLPLRFGDPGLTPAEGFADAQAVLLNSRGAADAVGATPMDRPEWVAVHPHTREAYVTLTNNTDRGKQQPVDAANPREQNLHGQILRWREARRDPTAVEFEWDIFVLAGERQDADHSIPANRVGTIKGDLFSSPDGLAFDSAGRLWILTDADETAPYMNKIGSNQMLCADPISREVRRFLVGPWGAEITGITWSPDEKAIWVNVQHPGISYPASDGHSRPRSTTVLITREDGGVIGS</sequence>
<dbReference type="Pfam" id="PF05787">
    <property type="entry name" value="PhoX"/>
    <property type="match status" value="1"/>
</dbReference>
<dbReference type="InterPro" id="IPR008557">
    <property type="entry name" value="PhoX"/>
</dbReference>
<dbReference type="PROSITE" id="PS51318">
    <property type="entry name" value="TAT"/>
    <property type="match status" value="1"/>
</dbReference>
<protein>
    <recommendedName>
        <fullName evidence="3">Tat pathway signal protein</fullName>
    </recommendedName>
</protein>
<feature type="region of interest" description="Disordered" evidence="1">
    <location>
        <begin position="1"/>
        <end position="27"/>
    </location>
</feature>
<dbReference type="InterPro" id="IPR011042">
    <property type="entry name" value="6-blade_b-propeller_TolB-like"/>
</dbReference>